<dbReference type="SUPFAM" id="SSF53850">
    <property type="entry name" value="Periplasmic binding protein-like II"/>
    <property type="match status" value="1"/>
</dbReference>
<dbReference type="RefSeq" id="WP_263710322.1">
    <property type="nucleotide sequence ID" value="NZ_JAOWKX010000001.1"/>
</dbReference>
<sequence length="136" mass="14926">MKYALTLFSLLMVSFTSSANVSIITHAENTLTLSNDVIERIFLGKQKTLPSGHTIVPITMEEALEDQQTFNSTVLNKSSSQLKAYWSKLIFTGKGTPPKAVSTKDEMLELISTNPNMIGYVVGAVENHNVNVVATY</sequence>
<protein>
    <submittedName>
        <fullName evidence="2">Phosphate ABC transporter substrate-binding protein</fullName>
    </submittedName>
</protein>
<dbReference type="Proteomes" id="UP001652504">
    <property type="component" value="Unassembled WGS sequence"/>
</dbReference>
<feature type="signal peptide" evidence="1">
    <location>
        <begin position="1"/>
        <end position="19"/>
    </location>
</feature>
<dbReference type="Gene3D" id="3.40.190.10">
    <property type="entry name" value="Periplasmic binding protein-like II"/>
    <property type="match status" value="1"/>
</dbReference>
<comment type="caution">
    <text evidence="2">The sequence shown here is derived from an EMBL/GenBank/DDBJ whole genome shotgun (WGS) entry which is preliminary data.</text>
</comment>
<accession>A0ABT3A351</accession>
<keyword evidence="3" id="KW-1185">Reference proteome</keyword>
<evidence type="ECO:0000313" key="2">
    <source>
        <dbReference type="EMBL" id="MCV2883116.1"/>
    </source>
</evidence>
<gene>
    <name evidence="2" type="ORF">OE749_00205</name>
</gene>
<reference evidence="2 3" key="1">
    <citation type="submission" date="2022-10" db="EMBL/GenBank/DDBJ databases">
        <title>Aestuariibacter sp. AA17 isolated from Montipora capitata coral fragment.</title>
        <authorList>
            <person name="Emsley S.A."/>
            <person name="Pfannmuller K.M."/>
            <person name="Loughran R.M."/>
            <person name="Shlafstein M."/>
            <person name="Papke E."/>
            <person name="Saw J.H."/>
            <person name="Ushijima B."/>
            <person name="Videau P."/>
        </authorList>
    </citation>
    <scope>NUCLEOTIDE SEQUENCE [LARGE SCALE GENOMIC DNA]</scope>
    <source>
        <strain evidence="2 3">AA17</strain>
    </source>
</reference>
<proteinExistence type="predicted"/>
<evidence type="ECO:0000313" key="3">
    <source>
        <dbReference type="Proteomes" id="UP001652504"/>
    </source>
</evidence>
<organism evidence="2 3">
    <name type="scientific">Fluctibacter corallii</name>
    <dbReference type="NCBI Taxonomy" id="2984329"/>
    <lineage>
        <taxon>Bacteria</taxon>
        <taxon>Pseudomonadati</taxon>
        <taxon>Pseudomonadota</taxon>
        <taxon>Gammaproteobacteria</taxon>
        <taxon>Alteromonadales</taxon>
        <taxon>Alteromonadaceae</taxon>
        <taxon>Fluctibacter</taxon>
    </lineage>
</organism>
<name>A0ABT3A351_9ALTE</name>
<evidence type="ECO:0000256" key="1">
    <source>
        <dbReference type="SAM" id="SignalP"/>
    </source>
</evidence>
<dbReference type="EMBL" id="JAOWKX010000001">
    <property type="protein sequence ID" value="MCV2883116.1"/>
    <property type="molecule type" value="Genomic_DNA"/>
</dbReference>
<keyword evidence="1" id="KW-0732">Signal</keyword>
<feature type="chain" id="PRO_5046979604" evidence="1">
    <location>
        <begin position="20"/>
        <end position="136"/>
    </location>
</feature>